<dbReference type="AlphaFoldDB" id="A0A117KUY4"/>
<dbReference type="Proteomes" id="UP000054307">
    <property type="component" value="Unassembled WGS sequence"/>
</dbReference>
<reference evidence="2" key="1">
    <citation type="journal article" date="2015" name="MBio">
        <title>Genome-resolved metagenomic analysis reveals roles for candidate phyla and other microbial community members in biogeochemical transformations in oil reservoirs.</title>
        <authorList>
            <person name="Hu P."/>
            <person name="Tom L."/>
            <person name="Singh A."/>
            <person name="Thomas B.C."/>
            <person name="Baker B.J."/>
            <person name="Piceno Y.M."/>
            <person name="Andersen G.L."/>
            <person name="Banfield J.F."/>
        </authorList>
    </citation>
    <scope>NUCLEOTIDE SEQUENCE [LARGE SCALE GENOMIC DNA]</scope>
    <source>
        <strain evidence="2">49_2300</strain>
        <strain evidence="1">49_95</strain>
    </source>
</reference>
<proteinExistence type="predicted"/>
<dbReference type="Gene3D" id="3.90.320.10">
    <property type="match status" value="1"/>
</dbReference>
<dbReference type="PATRIC" id="fig|2234.6.peg.2434"/>
<dbReference type="EMBL" id="LGEQ01000027">
    <property type="protein sequence ID" value="KUJ93341.1"/>
    <property type="molecule type" value="Genomic_DNA"/>
</dbReference>
<comment type="caution">
    <text evidence="2">The sequence shown here is derived from an EMBL/GenBank/DDBJ whole genome shotgun (WGS) entry which is preliminary data.</text>
</comment>
<protein>
    <submittedName>
        <fullName evidence="2">Uncharacterized protein</fullName>
    </submittedName>
</protein>
<reference evidence="3 4" key="2">
    <citation type="journal article" date="2015" name="MBio">
        <title>Genome-Resolved Metagenomic Analysis Reveals Roles for Candidate Phyla and Other Microbial Community Members in Biogeochemical Transformations in Oil Reservoirs.</title>
        <authorList>
            <person name="Hu P."/>
            <person name="Tom L."/>
            <person name="Singh A."/>
            <person name="Thomas B.C."/>
            <person name="Baker B.J."/>
            <person name="Piceno Y.M."/>
            <person name="Andersen G.L."/>
            <person name="Banfield J.F."/>
        </authorList>
    </citation>
    <scope>NUCLEOTIDE SEQUENCE [LARGE SCALE GENOMIC DNA]</scope>
</reference>
<dbReference type="Proteomes" id="UP000054015">
    <property type="component" value="Unassembled WGS sequence"/>
</dbReference>
<name>A0A117KUY4_ARCFL</name>
<evidence type="ECO:0000313" key="3">
    <source>
        <dbReference type="Proteomes" id="UP000054015"/>
    </source>
</evidence>
<evidence type="ECO:0000313" key="1">
    <source>
        <dbReference type="EMBL" id="KUJ93341.1"/>
    </source>
</evidence>
<evidence type="ECO:0000313" key="4">
    <source>
        <dbReference type="Proteomes" id="UP000054307"/>
    </source>
</evidence>
<accession>A0A117KUY4</accession>
<sequence>MIKLSYLTSYITCPRLCYFRVHVGEKRFTELTAVREIYFSLKQGFDLDWAKKRAKALHEAFDEEAFRSAANKFIFPQIDCKSVEVDATIKSKSLGLLVSVDEIVECDGELLPLFLGLNPPENGVWFKDMVKAGAAALAGNYSKALIYYGYTGDLRPVEVTFSLKKKVIKLIERVKLIQRGFLPERKESGYCNYCSFSEDCKSRAETFASKFL</sequence>
<organism evidence="2 3">
    <name type="scientific">Archaeoglobus fulgidus</name>
    <dbReference type="NCBI Taxonomy" id="2234"/>
    <lineage>
        <taxon>Archaea</taxon>
        <taxon>Methanobacteriati</taxon>
        <taxon>Methanobacteriota</taxon>
        <taxon>Archaeoglobi</taxon>
        <taxon>Archaeoglobales</taxon>
        <taxon>Archaeoglobaceae</taxon>
        <taxon>Archaeoglobus</taxon>
    </lineage>
</organism>
<evidence type="ECO:0000313" key="2">
    <source>
        <dbReference type="EMBL" id="KUK07356.1"/>
    </source>
</evidence>
<gene>
    <name evidence="1" type="ORF">XD40_1478</name>
    <name evidence="2" type="ORF">XD48_0443</name>
</gene>
<dbReference type="EMBL" id="LGEX01000007">
    <property type="protein sequence ID" value="KUK07356.1"/>
    <property type="molecule type" value="Genomic_DNA"/>
</dbReference>
<dbReference type="InterPro" id="IPR011604">
    <property type="entry name" value="PDDEXK-like_dom_sf"/>
</dbReference>